<accession>A0AC35TLS8</accession>
<evidence type="ECO:0000313" key="2">
    <source>
        <dbReference type="WBParaSite" id="RSKR_0000204700.1"/>
    </source>
</evidence>
<protein>
    <submittedName>
        <fullName evidence="2">TPR_REGION domain-containing protein</fullName>
    </submittedName>
</protein>
<sequence>MAPSLGQTSNQPLPAKELNFFKKVIKNYESRQYKNALRCAKQILSQPQFSNHGETLAMKALILDSMGKYEESLDLAKKGVDNDMKSYLCWHVYGLVLKTHRKYEVAIGAFKMSLRIDKQNHQVMRDLSMVQLQSRDYEGFRDTCFSLLSSKASNKAIWMGYAVSHHMLNDFDMALKTLESFKKSSLKERATVSEVSEFTFYQNMIIQDSGNLQAALEHLESNAAIFVDKLKYHLTRGSILFNLGRFVQAEQVFINLISRNPENTDYYKWVQRCRQIEDESKDPVRANELYVEIGERFPKANVPKINPIYFLEGEQFEKVLFPLIISYIRKGVPSLFKLLRVFYDNEAKVATVEKFVTEKIEEFEKNGTKAHLDSNENEEEPDVLLWLYLLAAQHFDFLQLPSKALTYAKKAVDHTPTAIDSLIVYSRCLKHIGSTELAASQLEIACSLEVGDRFLNTKCSKYLLLDGDIEAAGKMASKFTRENESHESYLDEMQCMWFQFDYGLAAYKKCDFGNALKKVHQIDTHFTQFYADQFDFHGYCMRKMTLTGYVKFLKMEDNVRDHDYFEKAAALGMKTYLRMIDRPEDFVDCVSKTKLTDQEKKAKKKEGKAENGKKKDIETINPKNLDLQFLVTPKSPLDEAIKFASSIIAFNGTNVEAAVLAFEVYSKAQKPLLMLKALQKAIVRGPNNPLTHIAKLKFLIYYKDQFKEEGVLKDAVDGIVSKLFKETDPSTFNAQYFSNNQQNSLKLKLAQIRCDYLLGKATTAEASLTLLNLIKNGPSSLYRLSYKECATLLAEVSIGSLIGNVSPDFVSQLQSTLSSIYPEACLFKALA</sequence>
<organism evidence="1 2">
    <name type="scientific">Rhabditophanes sp. KR3021</name>
    <dbReference type="NCBI Taxonomy" id="114890"/>
    <lineage>
        <taxon>Eukaryota</taxon>
        <taxon>Metazoa</taxon>
        <taxon>Ecdysozoa</taxon>
        <taxon>Nematoda</taxon>
        <taxon>Chromadorea</taxon>
        <taxon>Rhabditida</taxon>
        <taxon>Tylenchina</taxon>
        <taxon>Panagrolaimomorpha</taxon>
        <taxon>Strongyloidoidea</taxon>
        <taxon>Alloionematidae</taxon>
        <taxon>Rhabditophanes</taxon>
    </lineage>
</organism>
<dbReference type="Proteomes" id="UP000095286">
    <property type="component" value="Unplaced"/>
</dbReference>
<dbReference type="WBParaSite" id="RSKR_0000204700.1">
    <property type="protein sequence ID" value="RSKR_0000204700.1"/>
    <property type="gene ID" value="RSKR_0000204700"/>
</dbReference>
<name>A0AC35TLS8_9BILA</name>
<proteinExistence type="predicted"/>
<evidence type="ECO:0000313" key="1">
    <source>
        <dbReference type="Proteomes" id="UP000095286"/>
    </source>
</evidence>
<reference evidence="2" key="1">
    <citation type="submission" date="2016-11" db="UniProtKB">
        <authorList>
            <consortium name="WormBaseParasite"/>
        </authorList>
    </citation>
    <scope>IDENTIFICATION</scope>
    <source>
        <strain evidence="2">KR3021</strain>
    </source>
</reference>